<comment type="function">
    <text evidence="7 8">Catalyzes the ferrous insertion into protoporphyrin IX.</text>
</comment>
<accession>A0A0F5MQ61</accession>
<name>A0A0F5MQ61_9RICK</name>
<proteinExistence type="inferred from homology"/>
<dbReference type="CDD" id="cd03411">
    <property type="entry name" value="Ferrochelatase_N"/>
    <property type="match status" value="1"/>
</dbReference>
<dbReference type="CDD" id="cd00419">
    <property type="entry name" value="Ferrochelatase_C"/>
    <property type="match status" value="1"/>
</dbReference>
<protein>
    <recommendedName>
        <fullName evidence="7 8">Ferrochelatase</fullName>
        <ecNumber evidence="7 8">4.98.1.1</ecNumber>
    </recommendedName>
    <alternativeName>
        <fullName evidence="7">Heme synthase</fullName>
    </alternativeName>
    <alternativeName>
        <fullName evidence="7">Protoheme ferro-lyase</fullName>
    </alternativeName>
</protein>
<evidence type="ECO:0000313" key="10">
    <source>
        <dbReference type="Proteomes" id="UP000033358"/>
    </source>
</evidence>
<keyword evidence="7 8" id="KW-0963">Cytoplasm</keyword>
<evidence type="ECO:0000256" key="3">
    <source>
        <dbReference type="ARBA" id="ARBA00023133"/>
    </source>
</evidence>
<dbReference type="InterPro" id="IPR001015">
    <property type="entry name" value="Ferrochelatase"/>
</dbReference>
<dbReference type="InterPro" id="IPR019772">
    <property type="entry name" value="Ferrochelatase_AS"/>
</dbReference>
<dbReference type="GO" id="GO:0046872">
    <property type="term" value="F:metal ion binding"/>
    <property type="evidence" value="ECO:0007669"/>
    <property type="project" value="UniProtKB-KW"/>
</dbReference>
<evidence type="ECO:0000256" key="8">
    <source>
        <dbReference type="RuleBase" id="RU000607"/>
    </source>
</evidence>
<comment type="pathway">
    <text evidence="7 8">Porphyrin-containing compound metabolism; protoheme biosynthesis; protoheme from protoporphyrin-IX: step 1/1.</text>
</comment>
<dbReference type="Pfam" id="PF00762">
    <property type="entry name" value="Ferrochelatase"/>
    <property type="match status" value="1"/>
</dbReference>
<dbReference type="GO" id="GO:0004325">
    <property type="term" value="F:ferrochelatase activity"/>
    <property type="evidence" value="ECO:0007669"/>
    <property type="project" value="UniProtKB-UniRule"/>
</dbReference>
<keyword evidence="5 7" id="KW-0627">Porphyrin biosynthesis</keyword>
<evidence type="ECO:0000256" key="4">
    <source>
        <dbReference type="ARBA" id="ARBA00023239"/>
    </source>
</evidence>
<evidence type="ECO:0000256" key="5">
    <source>
        <dbReference type="ARBA" id="ARBA00023244"/>
    </source>
</evidence>
<keyword evidence="3 7" id="KW-0350">Heme biosynthesis</keyword>
<dbReference type="UniPathway" id="UPA00252">
    <property type="reaction ID" value="UER00325"/>
</dbReference>
<dbReference type="AlphaFoldDB" id="A0A0F5MQ61"/>
<dbReference type="GO" id="GO:0005737">
    <property type="term" value="C:cytoplasm"/>
    <property type="evidence" value="ECO:0007669"/>
    <property type="project" value="UniProtKB-SubCell"/>
</dbReference>
<evidence type="ECO:0000256" key="7">
    <source>
        <dbReference type="HAMAP-Rule" id="MF_00323"/>
    </source>
</evidence>
<evidence type="ECO:0000256" key="6">
    <source>
        <dbReference type="ARBA" id="ARBA00024536"/>
    </source>
</evidence>
<dbReference type="PANTHER" id="PTHR11108">
    <property type="entry name" value="FERROCHELATASE"/>
    <property type="match status" value="1"/>
</dbReference>
<dbReference type="HAMAP" id="MF_00323">
    <property type="entry name" value="Ferrochelatase"/>
    <property type="match status" value="1"/>
</dbReference>
<comment type="caution">
    <text evidence="9">The sequence shown here is derived from an EMBL/GenBank/DDBJ whole genome shotgun (WGS) entry which is preliminary data.</text>
</comment>
<feature type="binding site" evidence="7">
    <location>
        <position position="193"/>
    </location>
    <ligand>
        <name>Fe(2+)</name>
        <dbReference type="ChEBI" id="CHEBI:29033"/>
    </ligand>
</feature>
<evidence type="ECO:0000256" key="2">
    <source>
        <dbReference type="ARBA" id="ARBA00023004"/>
    </source>
</evidence>
<reference evidence="9 10" key="1">
    <citation type="submission" date="2015-02" db="EMBL/GenBank/DDBJ databases">
        <title>Single cell genomics of a rare environmental alphaproteobacterium provides unique insights into Rickettsiaceae evolution.</title>
        <authorList>
            <person name="Martijn J."/>
            <person name="Schulz F."/>
            <person name="Zaremba-Niedzwiedzka K."/>
            <person name="Viklund J."/>
            <person name="Stepanauskas R."/>
            <person name="Andersson S.G.E."/>
            <person name="Horn M."/>
            <person name="Guy L."/>
            <person name="Ettema T.J.G."/>
        </authorList>
    </citation>
    <scope>NUCLEOTIDE SEQUENCE [LARGE SCALE GENOMIC DNA]</scope>
    <source>
        <strain evidence="9 10">SCGC AAA041-L04</strain>
    </source>
</reference>
<dbReference type="EC" id="4.98.1.1" evidence="7 8"/>
<dbReference type="InterPro" id="IPR033644">
    <property type="entry name" value="Ferrochelatase_C"/>
</dbReference>
<comment type="catalytic activity">
    <reaction evidence="6">
        <text>Fe-coproporphyrin III + 2 H(+) = coproporphyrin III + Fe(2+)</text>
        <dbReference type="Rhea" id="RHEA:49572"/>
        <dbReference type="ChEBI" id="CHEBI:15378"/>
        <dbReference type="ChEBI" id="CHEBI:29033"/>
        <dbReference type="ChEBI" id="CHEBI:68438"/>
        <dbReference type="ChEBI" id="CHEBI:131725"/>
        <dbReference type="EC" id="4.99.1.9"/>
    </reaction>
    <physiologicalReaction direction="right-to-left" evidence="6">
        <dbReference type="Rhea" id="RHEA:49574"/>
    </physiologicalReaction>
</comment>
<dbReference type="GO" id="GO:0006783">
    <property type="term" value="P:heme biosynthetic process"/>
    <property type="evidence" value="ECO:0007669"/>
    <property type="project" value="UniProtKB-UniRule"/>
</dbReference>
<dbReference type="PANTHER" id="PTHR11108:SF1">
    <property type="entry name" value="FERROCHELATASE, MITOCHONDRIAL"/>
    <property type="match status" value="1"/>
</dbReference>
<evidence type="ECO:0000313" key="9">
    <source>
        <dbReference type="EMBL" id="KKB96187.1"/>
    </source>
</evidence>
<comment type="subcellular location">
    <subcellularLocation>
        <location evidence="7 8">Cytoplasm</location>
    </subcellularLocation>
</comment>
<keyword evidence="4 7" id="KW-0456">Lyase</keyword>
<sequence length="333" mass="38348">MKKIAVILFNLGGPSDIDHVEGFLFNLFNDKNIITLPNPFRWLLAKLISSTRSNKSKKLYQQMGGSSPILKNTQDQAEALAIKLKEIDPDNQYEIMISMRYSKPFSDDLRESIDKFKPDEIILLPLYPQYSTTTTKSSFEDFIPKFKDEFKIKSVCCYPLEENYIKSHQEKIRKSYLENNLKGKDVVILFSAHSIPQKCVDNGDPYQWQIEATVRAIMRDLNLEVSHKICYQSRVGRLKWLEPSTDSEIKNNKDKSMMIVPIAFVSDHLETLVELDIDYKLLANDYGVKDYCRVSALGIEDNFIKSLAKSTIDSVNDLPRMRICPKEFCKCGV</sequence>
<dbReference type="EMBL" id="JYHA01000121">
    <property type="protein sequence ID" value="KKB96187.1"/>
    <property type="molecule type" value="Genomic_DNA"/>
</dbReference>
<comment type="similarity">
    <text evidence="1 7 8">Belongs to the ferrochelatase family.</text>
</comment>
<comment type="catalytic activity">
    <reaction evidence="7 8">
        <text>heme b + 2 H(+) = protoporphyrin IX + Fe(2+)</text>
        <dbReference type="Rhea" id="RHEA:22584"/>
        <dbReference type="ChEBI" id="CHEBI:15378"/>
        <dbReference type="ChEBI" id="CHEBI:29033"/>
        <dbReference type="ChEBI" id="CHEBI:57306"/>
        <dbReference type="ChEBI" id="CHEBI:60344"/>
        <dbReference type="EC" id="4.98.1.1"/>
    </reaction>
</comment>
<dbReference type="PROSITE" id="PS00534">
    <property type="entry name" value="FERROCHELATASE"/>
    <property type="match status" value="1"/>
</dbReference>
<dbReference type="NCBIfam" id="TIGR00109">
    <property type="entry name" value="hemH"/>
    <property type="match status" value="1"/>
</dbReference>
<evidence type="ECO:0000256" key="1">
    <source>
        <dbReference type="ARBA" id="ARBA00007718"/>
    </source>
</evidence>
<feature type="binding site" evidence="7">
    <location>
        <position position="270"/>
    </location>
    <ligand>
        <name>Fe(2+)</name>
        <dbReference type="ChEBI" id="CHEBI:29033"/>
    </ligand>
</feature>
<gene>
    <name evidence="7 9" type="primary">hemH</name>
    <name evidence="9" type="ORF">SZ25_00740</name>
</gene>
<dbReference type="Proteomes" id="UP000033358">
    <property type="component" value="Unassembled WGS sequence"/>
</dbReference>
<dbReference type="InterPro" id="IPR033659">
    <property type="entry name" value="Ferrochelatase_N"/>
</dbReference>
<organism evidence="9 10">
    <name type="scientific">Candidatus Arcanibacter lacustris</name>
    <dbReference type="NCBI Taxonomy" id="1607817"/>
    <lineage>
        <taxon>Bacteria</taxon>
        <taxon>Pseudomonadati</taxon>
        <taxon>Pseudomonadota</taxon>
        <taxon>Alphaproteobacteria</taxon>
        <taxon>Rickettsiales</taxon>
        <taxon>Candidatus Arcanibacter</taxon>
    </lineage>
</organism>
<dbReference type="PATRIC" id="fig|1607817.3.peg.739"/>
<keyword evidence="7" id="KW-0479">Metal-binding</keyword>
<keyword evidence="2 7" id="KW-0408">Iron</keyword>
<dbReference type="Gene3D" id="3.40.50.1400">
    <property type="match status" value="2"/>
</dbReference>
<keyword evidence="10" id="KW-1185">Reference proteome</keyword>
<dbReference type="SUPFAM" id="SSF53800">
    <property type="entry name" value="Chelatase"/>
    <property type="match status" value="1"/>
</dbReference>